<evidence type="ECO:0000259" key="7">
    <source>
        <dbReference type="PROSITE" id="PS50042"/>
    </source>
</evidence>
<evidence type="ECO:0000313" key="9">
    <source>
        <dbReference type="Proteomes" id="UP000326881"/>
    </source>
</evidence>
<dbReference type="SUPFAM" id="SSF82689">
    <property type="entry name" value="Mechanosensitive channel protein MscS (YggB), C-terminal domain"/>
    <property type="match status" value="1"/>
</dbReference>
<dbReference type="InterPro" id="IPR018490">
    <property type="entry name" value="cNMP-bd_dom_sf"/>
</dbReference>
<dbReference type="CDD" id="cd00038">
    <property type="entry name" value="CAP_ED"/>
    <property type="match status" value="1"/>
</dbReference>
<dbReference type="Proteomes" id="UP000326881">
    <property type="component" value="Plasmid unnamed"/>
</dbReference>
<keyword evidence="4 6" id="KW-1133">Transmembrane helix</keyword>
<dbReference type="EMBL" id="CP043499">
    <property type="protein sequence ID" value="QFY63814.1"/>
    <property type="molecule type" value="Genomic_DNA"/>
</dbReference>
<dbReference type="InterPro" id="IPR014710">
    <property type="entry name" value="RmlC-like_jellyroll"/>
</dbReference>
<dbReference type="InterPro" id="IPR011066">
    <property type="entry name" value="MscS_channel_C_sf"/>
</dbReference>
<dbReference type="Pfam" id="PF00027">
    <property type="entry name" value="cNMP_binding"/>
    <property type="match status" value="1"/>
</dbReference>
<dbReference type="InterPro" id="IPR010920">
    <property type="entry name" value="LSM_dom_sf"/>
</dbReference>
<dbReference type="Gene3D" id="1.10.287.1260">
    <property type="match status" value="1"/>
</dbReference>
<dbReference type="GO" id="GO:0005886">
    <property type="term" value="C:plasma membrane"/>
    <property type="evidence" value="ECO:0007669"/>
    <property type="project" value="UniProtKB-SubCell"/>
</dbReference>
<dbReference type="SUPFAM" id="SSF51206">
    <property type="entry name" value="cAMP-binding domain-like"/>
    <property type="match status" value="1"/>
</dbReference>
<dbReference type="GO" id="GO:0008381">
    <property type="term" value="F:mechanosensitive monoatomic ion channel activity"/>
    <property type="evidence" value="ECO:0007669"/>
    <property type="project" value="UniProtKB-ARBA"/>
</dbReference>
<dbReference type="AlphaFoldDB" id="A0A5Q0CGS9"/>
<geneLocation type="plasmid" evidence="8 9">
    <name>unnamed</name>
</geneLocation>
<evidence type="ECO:0000256" key="5">
    <source>
        <dbReference type="ARBA" id="ARBA00023136"/>
    </source>
</evidence>
<dbReference type="InterPro" id="IPR023408">
    <property type="entry name" value="MscS_beta-dom_sf"/>
</dbReference>
<evidence type="ECO:0000256" key="6">
    <source>
        <dbReference type="SAM" id="Phobius"/>
    </source>
</evidence>
<dbReference type="PANTHER" id="PTHR30566:SF5">
    <property type="entry name" value="MECHANOSENSITIVE ION CHANNEL PROTEIN 1, MITOCHONDRIAL-RELATED"/>
    <property type="match status" value="1"/>
</dbReference>
<dbReference type="PROSITE" id="PS50042">
    <property type="entry name" value="CNMP_BINDING_3"/>
    <property type="match status" value="1"/>
</dbReference>
<feature type="domain" description="Cyclic nucleotide-binding" evidence="7">
    <location>
        <begin position="345"/>
        <end position="447"/>
    </location>
</feature>
<accession>A0A5Q0CGS9</accession>
<feature type="transmembrane region" description="Helical" evidence="6">
    <location>
        <begin position="6"/>
        <end position="27"/>
    </location>
</feature>
<keyword evidence="2" id="KW-1003">Cell membrane</keyword>
<evidence type="ECO:0000256" key="1">
    <source>
        <dbReference type="ARBA" id="ARBA00004651"/>
    </source>
</evidence>
<dbReference type="Gene3D" id="2.60.120.10">
    <property type="entry name" value="Jelly Rolls"/>
    <property type="match status" value="1"/>
</dbReference>
<dbReference type="Gene3D" id="2.30.30.60">
    <property type="match status" value="1"/>
</dbReference>
<sequence>MSSEILGNPIFQFVSLVVLSAVARLIFGRNPTLRLIANMAFFALLTIVLLSHGIEPYAPDTTAEDLSRRIFVGLAKSVWWIGGAMVLVSSVRLFLILERKPREGRLIQDLVVGVIYLGAGLSVIAYVFSVPVGTLIATSGVFAIVLGLALQSTLNDVFSGVALNLGRPYTLGDWIVLDDGVQGRVVETNWRSTHLLNNMNDVIIVPNSTLAKRRLTNLTSPDKAHGVEIRVRVLPTRPPSAIEETMREVLLSSNLILKEPAPSATIVALDGNGIEAELSFRVSDIGRISQVKNEIYDLVFRHLKASGLQLSPPAGDAPIDLSAGQDGLLLKHPGSAWRLVNTVPLFATLTEEEKETLAASMKRQTFRKGAVIAAQDTSLLSLMVVRSGVAVVEREANGEHIELTRLAPGDLFGERGVLMGALEPGNVKALTFVVAYEIAKEQLAAVMRQRPSLADELGVLLSRRIDSEKHLFGEEMLSENSHPSTLTAKIRHLFEIQHVIRYRPEATMQDRVS</sequence>
<keyword evidence="5 6" id="KW-0472">Membrane</keyword>
<evidence type="ECO:0000313" key="8">
    <source>
        <dbReference type="EMBL" id="QFY63814.1"/>
    </source>
</evidence>
<dbReference type="InterPro" id="IPR000595">
    <property type="entry name" value="cNMP-bd_dom"/>
</dbReference>
<dbReference type="SMART" id="SM00100">
    <property type="entry name" value="cNMP"/>
    <property type="match status" value="1"/>
</dbReference>
<dbReference type="PANTHER" id="PTHR30566">
    <property type="entry name" value="YNAI-RELATED MECHANOSENSITIVE ION CHANNEL"/>
    <property type="match status" value="1"/>
</dbReference>
<organism evidence="8 9">
    <name type="scientific">Rhizobium grahamii</name>
    <dbReference type="NCBI Taxonomy" id="1120045"/>
    <lineage>
        <taxon>Bacteria</taxon>
        <taxon>Pseudomonadati</taxon>
        <taxon>Pseudomonadota</taxon>
        <taxon>Alphaproteobacteria</taxon>
        <taxon>Hyphomicrobiales</taxon>
        <taxon>Rhizobiaceae</taxon>
        <taxon>Rhizobium/Agrobacterium group</taxon>
        <taxon>Rhizobium</taxon>
    </lineage>
</organism>
<feature type="transmembrane region" description="Helical" evidence="6">
    <location>
        <begin position="109"/>
        <end position="128"/>
    </location>
</feature>
<keyword evidence="3 6" id="KW-0812">Transmembrane</keyword>
<gene>
    <name evidence="8" type="ORF">FZ934_26735</name>
</gene>
<keyword evidence="9" id="KW-1185">Reference proteome</keyword>
<dbReference type="OrthoDB" id="9775207at2"/>
<dbReference type="KEGG" id="rgr:FZ934_26735"/>
<name>A0A5Q0CGS9_9HYPH</name>
<proteinExistence type="predicted"/>
<evidence type="ECO:0000256" key="4">
    <source>
        <dbReference type="ARBA" id="ARBA00022989"/>
    </source>
</evidence>
<dbReference type="PIRSF" id="PIRSF026673">
    <property type="entry name" value="UCP026673_ion_chan"/>
    <property type="match status" value="1"/>
</dbReference>
<comment type="subcellular location">
    <subcellularLocation>
        <location evidence="1">Cell membrane</location>
        <topology evidence="1">Multi-pass membrane protein</topology>
    </subcellularLocation>
</comment>
<evidence type="ECO:0000256" key="3">
    <source>
        <dbReference type="ARBA" id="ARBA00022692"/>
    </source>
</evidence>
<feature type="transmembrane region" description="Helical" evidence="6">
    <location>
        <begin position="78"/>
        <end position="97"/>
    </location>
</feature>
<protein>
    <submittedName>
        <fullName evidence="8">Mechanosensitive ion channel</fullName>
    </submittedName>
</protein>
<evidence type="ECO:0000256" key="2">
    <source>
        <dbReference type="ARBA" id="ARBA00022475"/>
    </source>
</evidence>
<dbReference type="InterPro" id="IPR006685">
    <property type="entry name" value="MscS_channel_2nd"/>
</dbReference>
<dbReference type="InterPro" id="IPR016846">
    <property type="entry name" value="cNMP-bd_ion_channel"/>
</dbReference>
<feature type="transmembrane region" description="Helical" evidence="6">
    <location>
        <begin position="39"/>
        <end position="58"/>
    </location>
</feature>
<dbReference type="SUPFAM" id="SSF50182">
    <property type="entry name" value="Sm-like ribonucleoproteins"/>
    <property type="match status" value="1"/>
</dbReference>
<dbReference type="Pfam" id="PF00924">
    <property type="entry name" value="MS_channel_2nd"/>
    <property type="match status" value="1"/>
</dbReference>
<keyword evidence="8" id="KW-0614">Plasmid</keyword>
<reference evidence="8 9" key="1">
    <citation type="submission" date="2019-08" db="EMBL/GenBank/DDBJ databases">
        <title>Prosopis cineraria nodule microbiome.</title>
        <authorList>
            <person name="Ali R."/>
            <person name="Chaluvadi S.R."/>
            <person name="Wang X."/>
        </authorList>
    </citation>
    <scope>NUCLEOTIDE SEQUENCE [LARGE SCALE GENOMIC DNA]</scope>
    <source>
        <strain evidence="8 9">BG7</strain>
        <plasmid evidence="8 9">unnamed</plasmid>
    </source>
</reference>
<dbReference type="RefSeq" id="WP_153273761.1">
    <property type="nucleotide sequence ID" value="NZ_CP043499.1"/>
</dbReference>